<sequence length="437" mass="48369">MPSRRTFLASCTAGVGALAGCLSTGQPSVTGSWPHRTVDDDHTGYSPTTGPTTNLHTVWDQRRPDRGGGETSPVVEDGVLYVAYTEGVHSNEPATTWVEAFDAATGESRWKTELYHTNESHYFHHSDSLVVDGDRLFVQTKPGLTMLTTDGEVEWMFDNQGPGQQIPDIVPPVVTDDVVVAGSYDTVHDGDEVVYGIDTATGEERWRRPTSGRENMWRLASHGGVVYVPFLDEGLLALDVATGEERWWWDGPIHGTPTVTDDRLLVSQRRFDEDTDSLLALDRRDRSRQWRQSLGPRWPASTVSVADDLLVHTHDDGLEARRRDTGERVWRFGGDVIPGEEYPPDEPVFDLRSTPVVAGDAVYVAGYVQRETVHGRLFVVDLATGEELSRVALGRNEHTDHSTPAVTSDLVFLSTNHGGLYAFGECSTELFGHCLRR</sequence>
<comment type="caution">
    <text evidence="3">The sequence shown here is derived from an EMBL/GenBank/DDBJ whole genome shotgun (WGS) entry which is preliminary data.</text>
</comment>
<dbReference type="PANTHER" id="PTHR34512:SF30">
    <property type="entry name" value="OUTER MEMBRANE PROTEIN ASSEMBLY FACTOR BAMB"/>
    <property type="match status" value="1"/>
</dbReference>
<dbReference type="InterPro" id="IPR015943">
    <property type="entry name" value="WD40/YVTN_repeat-like_dom_sf"/>
</dbReference>
<dbReference type="SMART" id="SM00564">
    <property type="entry name" value="PQQ"/>
    <property type="match status" value="7"/>
</dbReference>
<dbReference type="Gene3D" id="2.130.10.10">
    <property type="entry name" value="YVTN repeat-like/Quinoprotein amine dehydrogenase"/>
    <property type="match status" value="1"/>
</dbReference>
<dbReference type="InterPro" id="IPR006311">
    <property type="entry name" value="TAT_signal"/>
</dbReference>
<dbReference type="InterPro" id="IPR018391">
    <property type="entry name" value="PQQ_b-propeller_rpt"/>
</dbReference>
<dbReference type="PANTHER" id="PTHR34512">
    <property type="entry name" value="CELL SURFACE PROTEIN"/>
    <property type="match status" value="1"/>
</dbReference>
<dbReference type="InterPro" id="IPR011047">
    <property type="entry name" value="Quinoprotein_ADH-like_sf"/>
</dbReference>
<protein>
    <submittedName>
        <fullName evidence="3">PQQ-binding-like beta-propeller repeat protein</fullName>
    </submittedName>
</protein>
<dbReference type="Pfam" id="PF13360">
    <property type="entry name" value="PQQ_2"/>
    <property type="match status" value="2"/>
</dbReference>
<dbReference type="PROSITE" id="PS51257">
    <property type="entry name" value="PROKAR_LIPOPROTEIN"/>
    <property type="match status" value="1"/>
</dbReference>
<dbReference type="InterPro" id="IPR002372">
    <property type="entry name" value="PQQ_rpt_dom"/>
</dbReference>
<reference evidence="3 4" key="1">
    <citation type="journal article" date="2019" name="Int. J. Syst. Evol. Microbiol.">
        <title>The Global Catalogue of Microorganisms (GCM) 10K type strain sequencing project: providing services to taxonomists for standard genome sequencing and annotation.</title>
        <authorList>
            <consortium name="The Broad Institute Genomics Platform"/>
            <consortium name="The Broad Institute Genome Sequencing Center for Infectious Disease"/>
            <person name="Wu L."/>
            <person name="Ma J."/>
        </authorList>
    </citation>
    <scope>NUCLEOTIDE SEQUENCE [LARGE SCALE GENOMIC DNA]</scope>
    <source>
        <strain evidence="3 4">CGMCC 1.12563</strain>
    </source>
</reference>
<feature type="compositionally biased region" description="Polar residues" evidence="1">
    <location>
        <begin position="45"/>
        <end position="56"/>
    </location>
</feature>
<evidence type="ECO:0000256" key="1">
    <source>
        <dbReference type="SAM" id="MobiDB-lite"/>
    </source>
</evidence>
<evidence type="ECO:0000313" key="4">
    <source>
        <dbReference type="Proteomes" id="UP001597187"/>
    </source>
</evidence>
<accession>A0ABD6AVH6</accession>
<dbReference type="SUPFAM" id="SSF50998">
    <property type="entry name" value="Quinoprotein alcohol dehydrogenase-like"/>
    <property type="match status" value="1"/>
</dbReference>
<dbReference type="Gene3D" id="2.140.10.10">
    <property type="entry name" value="Quinoprotein alcohol dehydrogenase-like superfamily"/>
    <property type="match status" value="1"/>
</dbReference>
<organism evidence="3 4">
    <name type="scientific">Halomarina rubra</name>
    <dbReference type="NCBI Taxonomy" id="2071873"/>
    <lineage>
        <taxon>Archaea</taxon>
        <taxon>Methanobacteriati</taxon>
        <taxon>Methanobacteriota</taxon>
        <taxon>Stenosarchaea group</taxon>
        <taxon>Halobacteria</taxon>
        <taxon>Halobacteriales</taxon>
        <taxon>Natronomonadaceae</taxon>
        <taxon>Halomarina</taxon>
    </lineage>
</organism>
<evidence type="ECO:0000313" key="3">
    <source>
        <dbReference type="EMBL" id="MFD1513370.1"/>
    </source>
</evidence>
<dbReference type="EMBL" id="JBHUDC010000003">
    <property type="protein sequence ID" value="MFD1513370.1"/>
    <property type="molecule type" value="Genomic_DNA"/>
</dbReference>
<dbReference type="RefSeq" id="WP_250873322.1">
    <property type="nucleotide sequence ID" value="NZ_JALXFV010000003.1"/>
</dbReference>
<proteinExistence type="predicted"/>
<name>A0ABD6AVH6_9EURY</name>
<dbReference type="PROSITE" id="PS51318">
    <property type="entry name" value="TAT"/>
    <property type="match status" value="1"/>
</dbReference>
<evidence type="ECO:0000259" key="2">
    <source>
        <dbReference type="Pfam" id="PF13360"/>
    </source>
</evidence>
<feature type="domain" description="Pyrrolo-quinoline quinone repeat" evidence="2">
    <location>
        <begin position="191"/>
        <end position="423"/>
    </location>
</feature>
<feature type="region of interest" description="Disordered" evidence="1">
    <location>
        <begin position="28"/>
        <end position="73"/>
    </location>
</feature>
<keyword evidence="4" id="KW-1185">Reference proteome</keyword>
<dbReference type="Proteomes" id="UP001597187">
    <property type="component" value="Unassembled WGS sequence"/>
</dbReference>
<feature type="domain" description="Pyrrolo-quinoline quinone repeat" evidence="2">
    <location>
        <begin position="58"/>
        <end position="182"/>
    </location>
</feature>
<gene>
    <name evidence="3" type="ORF">ACFSBT_08775</name>
</gene>
<dbReference type="AlphaFoldDB" id="A0ABD6AVH6"/>
<feature type="compositionally biased region" description="Basic and acidic residues" evidence="1">
    <location>
        <begin position="59"/>
        <end position="68"/>
    </location>
</feature>